<name>A0ABV6MY56_9PSEU</name>
<dbReference type="Proteomes" id="UP001589810">
    <property type="component" value="Unassembled WGS sequence"/>
</dbReference>
<dbReference type="InterPro" id="IPR049244">
    <property type="entry name" value="DUF6879"/>
</dbReference>
<dbReference type="Pfam" id="PF21806">
    <property type="entry name" value="DUF6879"/>
    <property type="match status" value="1"/>
</dbReference>
<dbReference type="EMBL" id="JBHLUD010000009">
    <property type="protein sequence ID" value="MFC0545084.1"/>
    <property type="molecule type" value="Genomic_DNA"/>
</dbReference>
<evidence type="ECO:0000259" key="1">
    <source>
        <dbReference type="Pfam" id="PF21806"/>
    </source>
</evidence>
<sequence length="174" mass="19724">MTVLESAELSDLFPRCRSAWRLEAQPTYTVASERPKIDRWRAGEPRPTEHNAAWGDRIRAWTAEGKTIGRVRVESEPLTEYQQYQHAWTFPANSAAGEVLYLLEAATAKELGLPPQDFWVFETDGDGSAGLSVVWLNFRPDGTIIDRVLADPEEAVRLRELLVVARGRARRFKT</sequence>
<evidence type="ECO:0000313" key="2">
    <source>
        <dbReference type="EMBL" id="MFC0545084.1"/>
    </source>
</evidence>
<accession>A0ABV6MY56</accession>
<proteinExistence type="predicted"/>
<feature type="domain" description="DUF6879" evidence="1">
    <location>
        <begin position="8"/>
        <end position="172"/>
    </location>
</feature>
<organism evidence="2 3">
    <name type="scientific">Kutzneria chonburiensis</name>
    <dbReference type="NCBI Taxonomy" id="1483604"/>
    <lineage>
        <taxon>Bacteria</taxon>
        <taxon>Bacillati</taxon>
        <taxon>Actinomycetota</taxon>
        <taxon>Actinomycetes</taxon>
        <taxon>Pseudonocardiales</taxon>
        <taxon>Pseudonocardiaceae</taxon>
        <taxon>Kutzneria</taxon>
    </lineage>
</organism>
<reference evidence="2 3" key="1">
    <citation type="submission" date="2024-09" db="EMBL/GenBank/DDBJ databases">
        <authorList>
            <person name="Sun Q."/>
            <person name="Mori K."/>
        </authorList>
    </citation>
    <scope>NUCLEOTIDE SEQUENCE [LARGE SCALE GENOMIC DNA]</scope>
    <source>
        <strain evidence="2 3">TBRC 1432</strain>
    </source>
</reference>
<protein>
    <submittedName>
        <fullName evidence="2">DUF6879 family protein</fullName>
    </submittedName>
</protein>
<gene>
    <name evidence="2" type="ORF">ACFFH7_26500</name>
</gene>
<comment type="caution">
    <text evidence="2">The sequence shown here is derived from an EMBL/GenBank/DDBJ whole genome shotgun (WGS) entry which is preliminary data.</text>
</comment>
<evidence type="ECO:0000313" key="3">
    <source>
        <dbReference type="Proteomes" id="UP001589810"/>
    </source>
</evidence>
<keyword evidence="3" id="KW-1185">Reference proteome</keyword>
<dbReference type="RefSeq" id="WP_379794273.1">
    <property type="nucleotide sequence ID" value="NZ_JBHLUD010000009.1"/>
</dbReference>